<protein>
    <submittedName>
        <fullName evidence="3">Endonuclease</fullName>
    </submittedName>
</protein>
<dbReference type="CDD" id="cd09084">
    <property type="entry name" value="EEP-2"/>
    <property type="match status" value="1"/>
</dbReference>
<sequence length="370" mass="42973">MNHRQKRSLTHKFVVTANFVAVAFLLICYSAPLIDPVYFWPIAFFGLAYPFVLLINILFFFFWLIIWRRPAWLSFIVIVAGLPFHKNSFGLNFPYNIDKKPDSSIRVMSYNVHYFRPINKRSNDDSTKHKILELIKREKPDILCVQEFYSRKKGKFNTKDSILKIMGTRNVFVKRIIGDDFEATGLAVFSKYPIASSKEIPFSENRSDNTCVYVDLEINEKIVRVFNIHLQSISFQQQDYEYYQKVKDSLSTDPVLTRRLARMLKKAFEKRSMQAKLVSEAVQGSPYPVILCGDFNDTPLSYSFHKVSEGLNSAFTQRGVGFGKTYGGAFPNFQIDFILFDNTFEAKTYKITPKKLSDHFPVRSDLEIKH</sequence>
<gene>
    <name evidence="3" type="ORF">C3K47_01960</name>
</gene>
<dbReference type="InterPro" id="IPR051916">
    <property type="entry name" value="GPI-anchor_lipid_remodeler"/>
</dbReference>
<feature type="transmembrane region" description="Helical" evidence="1">
    <location>
        <begin position="38"/>
        <end position="66"/>
    </location>
</feature>
<feature type="transmembrane region" description="Helical" evidence="1">
    <location>
        <begin position="12"/>
        <end position="32"/>
    </location>
</feature>
<dbReference type="GO" id="GO:0016020">
    <property type="term" value="C:membrane"/>
    <property type="evidence" value="ECO:0007669"/>
    <property type="project" value="GOC"/>
</dbReference>
<keyword evidence="3" id="KW-0255">Endonuclease</keyword>
<dbReference type="GO" id="GO:0004519">
    <property type="term" value="F:endonuclease activity"/>
    <property type="evidence" value="ECO:0007669"/>
    <property type="project" value="UniProtKB-KW"/>
</dbReference>
<keyword evidence="1" id="KW-0472">Membrane</keyword>
<dbReference type="Proteomes" id="UP000236893">
    <property type="component" value="Unassembled WGS sequence"/>
</dbReference>
<evidence type="ECO:0000313" key="4">
    <source>
        <dbReference type="Proteomes" id="UP000236893"/>
    </source>
</evidence>
<dbReference type="PANTHER" id="PTHR14859:SF15">
    <property type="entry name" value="ENDONUCLEASE_EXONUCLEASE_PHOSPHATASE DOMAIN-CONTAINING PROTEIN"/>
    <property type="match status" value="1"/>
</dbReference>
<proteinExistence type="predicted"/>
<comment type="caution">
    <text evidence="3">The sequence shown here is derived from an EMBL/GenBank/DDBJ whole genome shotgun (WGS) entry which is preliminary data.</text>
</comment>
<dbReference type="InterPro" id="IPR036691">
    <property type="entry name" value="Endo/exonu/phosph_ase_sf"/>
</dbReference>
<reference evidence="3 4" key="1">
    <citation type="submission" date="2018-01" db="EMBL/GenBank/DDBJ databases">
        <authorList>
            <person name="Gaut B.S."/>
            <person name="Morton B.R."/>
            <person name="Clegg M.T."/>
            <person name="Duvall M.R."/>
        </authorList>
    </citation>
    <scope>NUCLEOTIDE SEQUENCE [LARGE SCALE GENOMIC DNA]</scope>
    <source>
        <strain evidence="3 4">HR-AV</strain>
    </source>
</reference>
<name>A0A2S5A9U6_9SPHI</name>
<dbReference type="AlphaFoldDB" id="A0A2S5A9U6"/>
<evidence type="ECO:0000256" key="1">
    <source>
        <dbReference type="SAM" id="Phobius"/>
    </source>
</evidence>
<dbReference type="OrthoDB" id="635146at2"/>
<keyword evidence="4" id="KW-1185">Reference proteome</keyword>
<dbReference type="RefSeq" id="WP_103787386.1">
    <property type="nucleotide sequence ID" value="NZ_PQVF01000001.1"/>
</dbReference>
<evidence type="ECO:0000313" key="3">
    <source>
        <dbReference type="EMBL" id="POY39284.1"/>
    </source>
</evidence>
<keyword evidence="3" id="KW-0540">Nuclease</keyword>
<dbReference type="EMBL" id="PQVF01000001">
    <property type="protein sequence ID" value="POY39284.1"/>
    <property type="molecule type" value="Genomic_DNA"/>
</dbReference>
<keyword evidence="1" id="KW-1133">Transmembrane helix</keyword>
<dbReference type="GO" id="GO:0006506">
    <property type="term" value="P:GPI anchor biosynthetic process"/>
    <property type="evidence" value="ECO:0007669"/>
    <property type="project" value="TreeGrafter"/>
</dbReference>
<dbReference type="Gene3D" id="3.60.10.10">
    <property type="entry name" value="Endonuclease/exonuclease/phosphatase"/>
    <property type="match status" value="1"/>
</dbReference>
<dbReference type="InterPro" id="IPR005135">
    <property type="entry name" value="Endo/exonuclease/phosphatase"/>
</dbReference>
<dbReference type="Pfam" id="PF03372">
    <property type="entry name" value="Exo_endo_phos"/>
    <property type="match status" value="1"/>
</dbReference>
<keyword evidence="3" id="KW-0378">Hydrolase</keyword>
<feature type="domain" description="Endonuclease/exonuclease/phosphatase" evidence="2">
    <location>
        <begin position="108"/>
        <end position="359"/>
    </location>
</feature>
<evidence type="ECO:0000259" key="2">
    <source>
        <dbReference type="Pfam" id="PF03372"/>
    </source>
</evidence>
<organism evidence="3 4">
    <name type="scientific">Solitalea longa</name>
    <dbReference type="NCBI Taxonomy" id="2079460"/>
    <lineage>
        <taxon>Bacteria</taxon>
        <taxon>Pseudomonadati</taxon>
        <taxon>Bacteroidota</taxon>
        <taxon>Sphingobacteriia</taxon>
        <taxon>Sphingobacteriales</taxon>
        <taxon>Sphingobacteriaceae</taxon>
        <taxon>Solitalea</taxon>
    </lineage>
</organism>
<accession>A0A2S5A9U6</accession>
<dbReference type="SUPFAM" id="SSF56219">
    <property type="entry name" value="DNase I-like"/>
    <property type="match status" value="1"/>
</dbReference>
<dbReference type="PANTHER" id="PTHR14859">
    <property type="entry name" value="CALCOFLUOR WHITE HYPERSENSITIVE PROTEIN PRECURSOR"/>
    <property type="match status" value="1"/>
</dbReference>
<keyword evidence="1" id="KW-0812">Transmembrane</keyword>